<reference evidence="1" key="4">
    <citation type="journal article" date="2001" name="Nature">
        <title>Functional annotation of a full-length mouse cDNA collection.</title>
        <authorList>
            <consortium name="The RIKEN Genome Exploration Research Group Phase II Team and the FANTOM Consortium"/>
        </authorList>
    </citation>
    <scope>NUCLEOTIDE SEQUENCE</scope>
    <source>
        <strain evidence="1">NOD</strain>
        <tissue evidence="1">Activated spleen</tissue>
    </source>
</reference>
<accession>Q3U0A7</accession>
<dbReference type="MGI" id="MGI:3642535">
    <property type="gene designation" value="Gm10576"/>
</dbReference>
<reference evidence="1" key="7">
    <citation type="journal article" date="2005" name="Science">
        <title>The Transcriptional Landscape of the Mammalian Genome.</title>
        <authorList>
            <consortium name="The FANTOM Consortium"/>
            <consortium name="Riken Genome Exploration Research Group and Genome Science Group (Genome Network Project Core Group)"/>
        </authorList>
    </citation>
    <scope>NUCLEOTIDE SEQUENCE</scope>
    <source>
        <strain evidence="1">NOD</strain>
        <tissue evidence="1">Activated spleen</tissue>
    </source>
</reference>
<dbReference type="AGR" id="MGI:3642535"/>
<reference evidence="1" key="8">
    <citation type="journal article" date="2005" name="Science">
        <title>Antisense Transcription in the Mammalian Transcriptome.</title>
        <authorList>
            <consortium name="RIKEN Genome Exploration Research Group and Genome Science Group (Genome Network Project Core Group) and the FANTOM Consortium"/>
        </authorList>
    </citation>
    <scope>NUCLEOTIDE SEQUENCE</scope>
    <source>
        <strain evidence="1">NOD</strain>
        <tissue evidence="1">Activated spleen</tissue>
    </source>
</reference>
<evidence type="ECO:0000313" key="2">
    <source>
        <dbReference type="MGI" id="MGI:3642535"/>
    </source>
</evidence>
<reference evidence="1" key="3">
    <citation type="journal article" date="2000" name="Genome Res.">
        <title>RIKEN integrated sequence analysis (RISA) system--384-format sequencing pipeline with 384 multicapillary sequencer.</title>
        <authorList>
            <person name="Shibata K."/>
            <person name="Itoh M."/>
            <person name="Aizawa K."/>
            <person name="Nagaoka S."/>
            <person name="Sasaki N."/>
            <person name="Carninci P."/>
            <person name="Konno H."/>
            <person name="Akiyama J."/>
            <person name="Nishi K."/>
            <person name="Kitsunai T."/>
            <person name="Tashiro H."/>
            <person name="Itoh M."/>
            <person name="Sumi N."/>
            <person name="Ishii Y."/>
            <person name="Nakamura S."/>
            <person name="Hazama M."/>
            <person name="Nishine T."/>
            <person name="Harada A."/>
            <person name="Yamamoto R."/>
            <person name="Matsumoto H."/>
            <person name="Sakaguchi S."/>
            <person name="Ikegami T."/>
            <person name="Kashiwagi K."/>
            <person name="Fujiwake S."/>
            <person name="Inoue K."/>
            <person name="Togawa Y."/>
            <person name="Izawa M."/>
            <person name="Ohara E."/>
            <person name="Watahiki M."/>
            <person name="Yoneda Y."/>
            <person name="Ishikawa T."/>
            <person name="Ozawa K."/>
            <person name="Tanaka T."/>
            <person name="Matsuura S."/>
            <person name="Kawai J."/>
            <person name="Okazaki Y."/>
            <person name="Muramatsu M."/>
            <person name="Inoue Y."/>
            <person name="Kira A."/>
            <person name="Hayashizaki Y."/>
        </authorList>
    </citation>
    <scope>NUCLEOTIDE SEQUENCE</scope>
    <source>
        <strain evidence="1">NOD</strain>
        <tissue evidence="1">Activated spleen</tissue>
    </source>
</reference>
<proteinExistence type="evidence at transcript level"/>
<reference evidence="1" key="1">
    <citation type="journal article" date="1999" name="Methods Enzymol.">
        <title>High-efficiency full-length cDNA cloning.</title>
        <authorList>
            <person name="Carninci P."/>
            <person name="Hayashizaki Y."/>
        </authorList>
    </citation>
    <scope>NUCLEOTIDE SEQUENCE</scope>
    <source>
        <strain evidence="1">NOD</strain>
        <tissue evidence="1">Activated spleen</tissue>
    </source>
</reference>
<organism evidence="1">
    <name type="scientific">Mus musculus</name>
    <name type="common">Mouse</name>
    <dbReference type="NCBI Taxonomy" id="10090"/>
    <lineage>
        <taxon>Eukaryota</taxon>
        <taxon>Metazoa</taxon>
        <taxon>Chordata</taxon>
        <taxon>Craniata</taxon>
        <taxon>Vertebrata</taxon>
        <taxon>Euteleostomi</taxon>
        <taxon>Mammalia</taxon>
        <taxon>Eutheria</taxon>
        <taxon>Euarchontoglires</taxon>
        <taxon>Glires</taxon>
        <taxon>Rodentia</taxon>
        <taxon>Myomorpha</taxon>
        <taxon>Muroidea</taxon>
        <taxon>Muridae</taxon>
        <taxon>Murinae</taxon>
        <taxon>Mus</taxon>
        <taxon>Mus</taxon>
    </lineage>
</organism>
<reference evidence="1" key="2">
    <citation type="journal article" date="2000" name="Genome Res.">
        <title>Normalization and subtraction of cap-trapper-selected cDNAs to prepare full-length cDNA libraries for rapid discovery of new genes.</title>
        <authorList>
            <person name="Carninci P."/>
            <person name="Shibata Y."/>
            <person name="Hayatsu N."/>
            <person name="Sugahara Y."/>
            <person name="Shibata K."/>
            <person name="Itoh M."/>
            <person name="Konno H."/>
            <person name="Okazaki Y."/>
            <person name="Muramatsu M."/>
            <person name="Hayashizaki Y."/>
        </authorList>
    </citation>
    <scope>NUCLEOTIDE SEQUENCE</scope>
    <source>
        <strain evidence="1">NOD</strain>
        <tissue evidence="1">Activated spleen</tissue>
    </source>
</reference>
<sequence>SRRDLCPRSGPGSLLPYVQQSQVPRDWIGAGAVFHSPEVLGSRGGSRVGPCGCWARLCWQCSPGLELSGRDLCPRSGPGSLLPYVQQSQVPRDWIGAGAVFHSPEVLGSRGGSRVGPCGCWARLCWQCSPGLELSGRDLCPRSGPGSLLPYVQQSQVPHDWIGAGAVFHSPEVLGSRGGSRVGPCGCWARLCWQGSPGLESSGRDLSKIFFKRILRLAFKRCVCVCVISLCIRM</sequence>
<reference evidence="1" key="5">
    <citation type="journal article" date="2002" name="Nature">
        <title>Analysis of the mouse transcriptome based on functional annotation of 60,770 full-length cDNAs.</title>
        <authorList>
            <consortium name="The FANTOM Consortium and the RIKEN Genome Exploration Research Group Phase I and II Team"/>
        </authorList>
    </citation>
    <scope>NUCLEOTIDE SEQUENCE</scope>
    <source>
        <strain evidence="1">NOD</strain>
        <tissue evidence="1">Activated spleen</tissue>
    </source>
</reference>
<name>Q3U0A7_MOUSE</name>
<dbReference type="EMBL" id="AK157058">
    <property type="protein sequence ID" value="BAE33948.1"/>
    <property type="molecule type" value="mRNA"/>
</dbReference>
<evidence type="ECO:0000313" key="1">
    <source>
        <dbReference type="EMBL" id="BAE33948.1"/>
    </source>
</evidence>
<dbReference type="AlphaFoldDB" id="Q3U0A7"/>
<protein>
    <submittedName>
        <fullName evidence="1">Uncharacterized protein</fullName>
    </submittedName>
</protein>
<feature type="non-terminal residue" evidence="1">
    <location>
        <position position="1"/>
    </location>
</feature>
<reference evidence="1" key="6">
    <citation type="submission" date="2004-03" db="EMBL/GenBank/DDBJ databases">
        <authorList>
            <person name="Arakawa T."/>
            <person name="Carninci P."/>
            <person name="Fukuda S."/>
            <person name="Hashizume W."/>
            <person name="Hayashida K."/>
            <person name="Hori F."/>
            <person name="Iida J."/>
            <person name="Imamura K."/>
            <person name="Imotani K."/>
            <person name="Itoh M."/>
            <person name="Kanagawa S."/>
            <person name="Kawai J."/>
            <person name="Kojima M."/>
            <person name="Konno H."/>
            <person name="Murata M."/>
            <person name="Nakamura M."/>
            <person name="Ninomiya N."/>
            <person name="Nishiyori H."/>
            <person name="Nomura K."/>
            <person name="Ohno M."/>
            <person name="Sakazume N."/>
            <person name="Sano H."/>
            <person name="Sasaki D."/>
            <person name="Shibata K."/>
            <person name="Shiraki T."/>
            <person name="Tagami M."/>
            <person name="Tagami Y."/>
            <person name="Waki K."/>
            <person name="Watahiki A."/>
            <person name="Muramatsu M."/>
            <person name="Hayashizaki Y."/>
        </authorList>
    </citation>
    <scope>NUCLEOTIDE SEQUENCE</scope>
    <source>
        <strain evidence="1">NOD</strain>
        <tissue evidence="1">Activated spleen</tissue>
    </source>
</reference>
<gene>
    <name evidence="2" type="primary">Gm10576</name>
</gene>